<keyword evidence="7" id="KW-1185">Reference proteome</keyword>
<dbReference type="GO" id="GO:0016787">
    <property type="term" value="F:hydrolase activity"/>
    <property type="evidence" value="ECO:0007669"/>
    <property type="project" value="UniProtKB-KW"/>
</dbReference>
<protein>
    <recommendedName>
        <fullName evidence="5">Calcineurin-like phosphoesterase domain-containing protein</fullName>
    </recommendedName>
</protein>
<dbReference type="SUPFAM" id="SSF56300">
    <property type="entry name" value="Metallo-dependent phosphatases"/>
    <property type="match status" value="1"/>
</dbReference>
<accession>A0A2S0VVD9</accession>
<dbReference type="InterPro" id="IPR004843">
    <property type="entry name" value="Calcineurin-like_PHP"/>
</dbReference>
<keyword evidence="2" id="KW-0378">Hydrolase</keyword>
<evidence type="ECO:0000313" key="7">
    <source>
        <dbReference type="Proteomes" id="UP000244441"/>
    </source>
</evidence>
<dbReference type="Proteomes" id="UP000244441">
    <property type="component" value="Chromosome"/>
</dbReference>
<dbReference type="InterPro" id="IPR029052">
    <property type="entry name" value="Metallo-depent_PP-like"/>
</dbReference>
<dbReference type="AlphaFoldDB" id="A0A2S0VVD9"/>
<evidence type="ECO:0000256" key="3">
    <source>
        <dbReference type="ARBA" id="ARBA00023004"/>
    </source>
</evidence>
<reference evidence="6 7" key="1">
    <citation type="submission" date="2018-01" db="EMBL/GenBank/DDBJ databases">
        <title>Genome sequence of a Cantenovulum-like bacteria.</title>
        <authorList>
            <person name="Tan W.R."/>
            <person name="Lau N.-S."/>
            <person name="Go F."/>
            <person name="Amirul A.-A.A."/>
        </authorList>
    </citation>
    <scope>NUCLEOTIDE SEQUENCE [LARGE SCALE GENOMIC DNA]</scope>
    <source>
        <strain evidence="6 7">CCB-QB4</strain>
    </source>
</reference>
<keyword evidence="3" id="KW-0408">Iron</keyword>
<keyword evidence="1" id="KW-0479">Metal-binding</keyword>
<dbReference type="GO" id="GO:0046872">
    <property type="term" value="F:metal ion binding"/>
    <property type="evidence" value="ECO:0007669"/>
    <property type="project" value="UniProtKB-KW"/>
</dbReference>
<dbReference type="EMBL" id="CP026604">
    <property type="protein sequence ID" value="AWB68179.1"/>
    <property type="molecule type" value="Genomic_DNA"/>
</dbReference>
<name>A0A2S0VVD9_9ALTE</name>
<evidence type="ECO:0000256" key="4">
    <source>
        <dbReference type="ARBA" id="ARBA00025742"/>
    </source>
</evidence>
<dbReference type="PANTHER" id="PTHR42988">
    <property type="entry name" value="PHOSPHOHYDROLASE"/>
    <property type="match status" value="1"/>
</dbReference>
<dbReference type="InterPro" id="IPR050884">
    <property type="entry name" value="CNP_phosphodiesterase-III"/>
</dbReference>
<dbReference type="OrthoDB" id="9784378at2"/>
<comment type="similarity">
    <text evidence="4">Belongs to the cyclic nucleotide phosphodiesterase class-III family.</text>
</comment>
<evidence type="ECO:0000256" key="2">
    <source>
        <dbReference type="ARBA" id="ARBA00022801"/>
    </source>
</evidence>
<dbReference type="KEGG" id="cate:C2869_17935"/>
<sequence>MLNPAVVCFAQLSDCHLYHDKSRCHELANPYDNLARALADVAQKQSELDFVLLTGDLAQTEDAATYQLLADLVRSFHWQLPIYWLPGNHDDKKLAADYLCDEPFVNFNSPHGQLLTYANWQILLLDSTKQGCTEGLLSAEYLASLPDITQPHVLLALHHHVKPFNSFIDKYITEYDEAFNQWVTKPQVKGLIHGHVHSAVGYLFLGKPVYACPATSVEFIHQVSEFATGNTTGGYNIIRLQDNGDIQRETIWL</sequence>
<dbReference type="PANTHER" id="PTHR42988:SF2">
    <property type="entry name" value="CYCLIC NUCLEOTIDE PHOSPHODIESTERASE CBUA0032-RELATED"/>
    <property type="match status" value="1"/>
</dbReference>
<evidence type="ECO:0000313" key="6">
    <source>
        <dbReference type="EMBL" id="AWB68179.1"/>
    </source>
</evidence>
<feature type="domain" description="Calcineurin-like phosphoesterase" evidence="5">
    <location>
        <begin position="9"/>
        <end position="198"/>
    </location>
</feature>
<organism evidence="6 7">
    <name type="scientific">Saccharobesus litoralis</name>
    <dbReference type="NCBI Taxonomy" id="2172099"/>
    <lineage>
        <taxon>Bacteria</taxon>
        <taxon>Pseudomonadati</taxon>
        <taxon>Pseudomonadota</taxon>
        <taxon>Gammaproteobacteria</taxon>
        <taxon>Alteromonadales</taxon>
        <taxon>Alteromonadaceae</taxon>
        <taxon>Saccharobesus</taxon>
    </lineage>
</organism>
<gene>
    <name evidence="6" type="ORF">C2869_17935</name>
</gene>
<evidence type="ECO:0000256" key="1">
    <source>
        <dbReference type="ARBA" id="ARBA00022723"/>
    </source>
</evidence>
<evidence type="ECO:0000259" key="5">
    <source>
        <dbReference type="Pfam" id="PF00149"/>
    </source>
</evidence>
<dbReference type="Pfam" id="PF00149">
    <property type="entry name" value="Metallophos"/>
    <property type="match status" value="1"/>
</dbReference>
<dbReference type="Gene3D" id="3.60.21.10">
    <property type="match status" value="1"/>
</dbReference>
<dbReference type="RefSeq" id="WP_108604244.1">
    <property type="nucleotide sequence ID" value="NZ_CP026604.1"/>
</dbReference>
<proteinExistence type="inferred from homology"/>